<keyword evidence="1 3" id="KW-0853">WD repeat</keyword>
<evidence type="ECO:0000256" key="4">
    <source>
        <dbReference type="SAM" id="MobiDB-lite"/>
    </source>
</evidence>
<dbReference type="Pfam" id="PF25168">
    <property type="entry name" value="Beta-prop_WDR36-Utp21_2nd"/>
    <property type="match status" value="1"/>
</dbReference>
<dbReference type="FunFam" id="2.130.10.10:FF:000109">
    <property type="entry name" value="WD repeat domain 36"/>
    <property type="match status" value="1"/>
</dbReference>
<feature type="repeat" description="WD" evidence="3">
    <location>
        <begin position="489"/>
        <end position="530"/>
    </location>
</feature>
<feature type="domain" description="WDR36/Utp21 C-terminal" evidence="5">
    <location>
        <begin position="705"/>
        <end position="907"/>
    </location>
</feature>
<sequence length="911" mass="98691">MSRVFEGFRALGLFTGPVPHVVRVHRRHQQAYVLTAVGPRLHSYSVNKLAIVSISNALPEDISCLAANRMLAFAAYGSKIATIARGKEVVHTYDGHSGEVHLLLPLGDHLVSVDRDNILVVWDVQTEEEYLRLEPDPQVFGISAVMHPSTYMNKVLLGSRQGPLQLWNLKTGKLLFTFKGWASEVTCLQQAPAVDVVGVGLQSGSVFLHNIKVDETLMKFHQDWGPVTCISFRTDGPAVMATGSSLGHIALWDLHDRKLLAQMRDTHAAAVAGATFIHNEPLLLTTAGDNAIKVWVFESAGGSPRLLRERCGHSAPPTSIRHHGQDGFNILSAGQDGTLQSFSVVHDRFNKSLGRGSINKKKSKKKGLKLDTMKLPPICAFASETARQSDWDGIVSCHRGFVSVSTWSFLRGSMGSHRLEPEGMKRDRTDPTTATAVTVSPCGNFAIIGLSSGHVNVYNLQSGLPRGSFGSPTGNATTLPRPRVSPRIGRAHGGPVRAVALDLLGQMAVSVGGDLALRVWGFKSRALLHETLLPAAPGGAILHRDSGLLAVWCDDLSVLVFDVEIKKIVRVLNGHGAQITDATFSPDGRWLLTASMDRSVRTWDLPSGCLVDVLAVSSPVVSLSMSPTGDYLATALSDHLGIYLWSNRSMYTHVSLRPLPADYEPKTEALPGGASHGGDVAVREDEVFGDDGGDEAMVSEFHSPEQLSESLVTLSSVPESRWKNLLSLDVIRKRNKPKEPPRAPEKAPFFLPTTPGLTPAFCAPAIADSQAATKVVQLGHLNPKSEFSRSLEEAWESNDFSGPLRELSSLAPGTVESELRALGPAWGGSPVLLAAFLRSALHGLRSRGNFQLLQAQLALFLKLHLRELSEHEEVVGELAQVSAAHEDTWAEVQHLMLHTLCVLGYTRSALF</sequence>
<dbReference type="CTD" id="134430"/>
<dbReference type="PROSITE" id="PS00678">
    <property type="entry name" value="WD_REPEATS_1"/>
    <property type="match status" value="2"/>
</dbReference>
<dbReference type="InterPro" id="IPR059157">
    <property type="entry name" value="WDR36-Utp21_N"/>
</dbReference>
<dbReference type="InterPro" id="IPR019775">
    <property type="entry name" value="WD40_repeat_CS"/>
</dbReference>
<dbReference type="InterPro" id="IPR011047">
    <property type="entry name" value="Quinoprotein_ADH-like_sf"/>
</dbReference>
<dbReference type="Gene3D" id="2.130.10.10">
    <property type="entry name" value="YVTN repeat-like/Quinoprotein amine dehydrogenase"/>
    <property type="match status" value="2"/>
</dbReference>
<dbReference type="PROSITE" id="PS50294">
    <property type="entry name" value="WD_REPEATS_REGION"/>
    <property type="match status" value="1"/>
</dbReference>
<dbReference type="PANTHER" id="PTHR22840:SF12">
    <property type="entry name" value="WD REPEAT-CONTAINING PROTEIN 36"/>
    <property type="match status" value="1"/>
</dbReference>
<feature type="region of interest" description="Disordered" evidence="4">
    <location>
        <begin position="469"/>
        <end position="488"/>
    </location>
</feature>
<dbReference type="RefSeq" id="XP_032817153.1">
    <property type="nucleotide sequence ID" value="XM_032961262.1"/>
</dbReference>
<dbReference type="InterPro" id="IPR007319">
    <property type="entry name" value="WDR36/Utp21_C"/>
</dbReference>
<accession>A0AAJ7TFS8</accession>
<dbReference type="InterPro" id="IPR015943">
    <property type="entry name" value="WD40/YVTN_repeat-like_dom_sf"/>
</dbReference>
<dbReference type="GO" id="GO:0034388">
    <property type="term" value="C:Pwp2p-containing subcomplex of 90S preribosome"/>
    <property type="evidence" value="ECO:0007669"/>
    <property type="project" value="TreeGrafter"/>
</dbReference>
<organism evidence="7 8">
    <name type="scientific">Petromyzon marinus</name>
    <name type="common">Sea lamprey</name>
    <dbReference type="NCBI Taxonomy" id="7757"/>
    <lineage>
        <taxon>Eukaryota</taxon>
        <taxon>Metazoa</taxon>
        <taxon>Chordata</taxon>
        <taxon>Craniata</taxon>
        <taxon>Vertebrata</taxon>
        <taxon>Cyclostomata</taxon>
        <taxon>Hyperoartia</taxon>
        <taxon>Petromyzontiformes</taxon>
        <taxon>Petromyzontidae</taxon>
        <taxon>Petromyzon</taxon>
    </lineage>
</organism>
<dbReference type="KEGG" id="pmrn:116946248"/>
<dbReference type="SMART" id="SM00320">
    <property type="entry name" value="WD40"/>
    <property type="match status" value="9"/>
</dbReference>
<feature type="repeat" description="WD" evidence="3">
    <location>
        <begin position="264"/>
        <end position="295"/>
    </location>
</feature>
<dbReference type="SUPFAM" id="SSF50969">
    <property type="entry name" value="YVTN repeat-like/Quinoprotein amine dehydrogenase"/>
    <property type="match status" value="1"/>
</dbReference>
<evidence type="ECO:0000256" key="1">
    <source>
        <dbReference type="ARBA" id="ARBA00022574"/>
    </source>
</evidence>
<dbReference type="Proteomes" id="UP001318040">
    <property type="component" value="Chromosome 26"/>
</dbReference>
<protein>
    <submittedName>
        <fullName evidence="8">WD repeat-containing protein 36 isoform X1</fullName>
    </submittedName>
</protein>
<evidence type="ECO:0000256" key="2">
    <source>
        <dbReference type="ARBA" id="ARBA00022737"/>
    </source>
</evidence>
<dbReference type="PANTHER" id="PTHR22840">
    <property type="entry name" value="WD REPEAT-CONTAINING PROTEIN 36"/>
    <property type="match status" value="1"/>
</dbReference>
<dbReference type="PROSITE" id="PS50082">
    <property type="entry name" value="WD_REPEATS_2"/>
    <property type="match status" value="3"/>
</dbReference>
<evidence type="ECO:0000259" key="6">
    <source>
        <dbReference type="Pfam" id="PF25171"/>
    </source>
</evidence>
<evidence type="ECO:0000313" key="7">
    <source>
        <dbReference type="Proteomes" id="UP001318040"/>
    </source>
</evidence>
<proteinExistence type="predicted"/>
<keyword evidence="7" id="KW-1185">Reference proteome</keyword>
<evidence type="ECO:0000256" key="3">
    <source>
        <dbReference type="PROSITE-ProRule" id="PRU00221"/>
    </source>
</evidence>
<dbReference type="Pfam" id="PF04192">
    <property type="entry name" value="Utp21"/>
    <property type="match status" value="1"/>
</dbReference>
<dbReference type="GO" id="GO:0032040">
    <property type="term" value="C:small-subunit processome"/>
    <property type="evidence" value="ECO:0007669"/>
    <property type="project" value="InterPro"/>
</dbReference>
<dbReference type="AlphaFoldDB" id="A0AAJ7TFS8"/>
<gene>
    <name evidence="8" type="primary">WDR36</name>
</gene>
<name>A0AAJ7TFS8_PETMA</name>
<feature type="domain" description="WDR36/Utp21 N-terminal" evidence="6">
    <location>
        <begin position="33"/>
        <end position="298"/>
    </location>
</feature>
<dbReference type="GO" id="GO:0006364">
    <property type="term" value="P:rRNA processing"/>
    <property type="evidence" value="ECO:0007669"/>
    <property type="project" value="InterPro"/>
</dbReference>
<feature type="repeat" description="WD" evidence="3">
    <location>
        <begin position="572"/>
        <end position="613"/>
    </location>
</feature>
<evidence type="ECO:0000313" key="8">
    <source>
        <dbReference type="RefSeq" id="XP_032817153.1"/>
    </source>
</evidence>
<reference evidence="8" key="1">
    <citation type="submission" date="2025-08" db="UniProtKB">
        <authorList>
            <consortium name="RefSeq"/>
        </authorList>
    </citation>
    <scope>IDENTIFICATION</scope>
    <source>
        <tissue evidence="8">Sperm</tissue>
    </source>
</reference>
<evidence type="ECO:0000259" key="5">
    <source>
        <dbReference type="Pfam" id="PF04192"/>
    </source>
</evidence>
<dbReference type="SUPFAM" id="SSF50998">
    <property type="entry name" value="Quinoprotein alcohol dehydrogenase-like"/>
    <property type="match status" value="1"/>
</dbReference>
<keyword evidence="2" id="KW-0677">Repeat</keyword>
<dbReference type="InterPro" id="IPR001680">
    <property type="entry name" value="WD40_rpt"/>
</dbReference>
<dbReference type="InterPro" id="IPR011044">
    <property type="entry name" value="Quino_amine_DH_bsu"/>
</dbReference>
<dbReference type="Pfam" id="PF25171">
    <property type="entry name" value="Beta-prop_WDR36-Utp21_1st"/>
    <property type="match status" value="1"/>
</dbReference>